<keyword evidence="2" id="KW-1185">Reference proteome</keyword>
<dbReference type="EMBL" id="JAHLQI010000007">
    <property type="protein sequence ID" value="MBU5491368.1"/>
    <property type="molecule type" value="Genomic_DNA"/>
</dbReference>
<sequence length="323" mass="36756">MYALDCEKKYDDMGVRWNVCDTILNCGKELQRLGMGLNDSIDYGAELFCVARWRKYRAVYKVDNTVSQELFEQAKEMKSDAQLPVELLKNLPYHCIAVQVPSIEHVIRVNKGEEKHFFSGNFFITIEQDDLFKCSPVADTFFFTIWDSKDEKQPAFFIPLKEGAVIQDVIDALIDLCNESRKASGETKLQNSILSTEVVFPLYAAQIILYLQSVGSDIVSVPTPKTRKTTGKKSQKPAKVRRVGYRIGATLRQQKKVYENSNTNTNSASHRRSPIAHIRRGHFQGFWTGPRDSKKRKLVVKWVAPTYVRGQQGADTTTVFAVK</sequence>
<dbReference type="RefSeq" id="WP_216471077.1">
    <property type="nucleotide sequence ID" value="NZ_JAHLQI010000007.1"/>
</dbReference>
<evidence type="ECO:0000313" key="1">
    <source>
        <dbReference type="EMBL" id="MBU5491368.1"/>
    </source>
</evidence>
<gene>
    <name evidence="1" type="ORF">KQI75_12230</name>
</gene>
<dbReference type="InterPro" id="IPR058915">
    <property type="entry name" value="AcrVA2-like"/>
</dbReference>
<name>A0ABS6EV17_9FIRM</name>
<reference evidence="1 2" key="1">
    <citation type="submission" date="2021-06" db="EMBL/GenBank/DDBJ databases">
        <authorList>
            <person name="Sun Q."/>
            <person name="Li D."/>
        </authorList>
    </citation>
    <scope>NUCLEOTIDE SEQUENCE [LARGE SCALE GENOMIC DNA]</scope>
    <source>
        <strain evidence="1 2">MSJd-7</strain>
    </source>
</reference>
<evidence type="ECO:0000313" key="2">
    <source>
        <dbReference type="Proteomes" id="UP000783588"/>
    </source>
</evidence>
<organism evidence="1 2">
    <name type="scientific">Butyricicoccus intestinisimiae</name>
    <dbReference type="NCBI Taxonomy" id="2841509"/>
    <lineage>
        <taxon>Bacteria</taxon>
        <taxon>Bacillati</taxon>
        <taxon>Bacillota</taxon>
        <taxon>Clostridia</taxon>
        <taxon>Eubacteriales</taxon>
        <taxon>Butyricicoccaceae</taxon>
        <taxon>Butyricicoccus</taxon>
    </lineage>
</organism>
<accession>A0ABS6EV17</accession>
<dbReference type="Pfam" id="PF26125">
    <property type="entry name" value="AcrVA2-like"/>
    <property type="match status" value="1"/>
</dbReference>
<comment type="caution">
    <text evidence="1">The sequence shown here is derived from an EMBL/GenBank/DDBJ whole genome shotgun (WGS) entry which is preliminary data.</text>
</comment>
<protein>
    <submittedName>
        <fullName evidence="1">Uncharacterized protein</fullName>
    </submittedName>
</protein>
<dbReference type="Proteomes" id="UP000783588">
    <property type="component" value="Unassembled WGS sequence"/>
</dbReference>
<proteinExistence type="predicted"/>